<keyword evidence="10" id="KW-1185">Reference proteome</keyword>
<dbReference type="InterPro" id="IPR052162">
    <property type="entry name" value="Sensor_kinase/Photoreceptor"/>
</dbReference>
<dbReference type="Pfam" id="PF16926">
    <property type="entry name" value="HisKA_4TM"/>
    <property type="match status" value="1"/>
</dbReference>
<dbReference type="SUPFAM" id="SSF47384">
    <property type="entry name" value="Homodimeric domain of signal transducing histidine kinase"/>
    <property type="match status" value="1"/>
</dbReference>
<evidence type="ECO:0000313" key="10">
    <source>
        <dbReference type="Proteomes" id="UP000282323"/>
    </source>
</evidence>
<feature type="transmembrane region" description="Helical" evidence="7">
    <location>
        <begin position="43"/>
        <end position="64"/>
    </location>
</feature>
<protein>
    <recommendedName>
        <fullName evidence="2">histidine kinase</fullName>
        <ecNumber evidence="2">2.7.13.3</ecNumber>
    </recommendedName>
</protein>
<dbReference type="Pfam" id="PF02518">
    <property type="entry name" value="HATPase_c"/>
    <property type="match status" value="1"/>
</dbReference>
<evidence type="ECO:0000256" key="2">
    <source>
        <dbReference type="ARBA" id="ARBA00012438"/>
    </source>
</evidence>
<dbReference type="PROSITE" id="PS50109">
    <property type="entry name" value="HIS_KIN"/>
    <property type="match status" value="1"/>
</dbReference>
<dbReference type="CDD" id="cd00082">
    <property type="entry name" value="HisKA"/>
    <property type="match status" value="1"/>
</dbReference>
<evidence type="ECO:0000256" key="3">
    <source>
        <dbReference type="ARBA" id="ARBA00022553"/>
    </source>
</evidence>
<dbReference type="Pfam" id="PF00512">
    <property type="entry name" value="HisKA"/>
    <property type="match status" value="1"/>
</dbReference>
<comment type="caution">
    <text evidence="9">The sequence shown here is derived from an EMBL/GenBank/DDBJ whole genome shotgun (WGS) entry which is preliminary data.</text>
</comment>
<evidence type="ECO:0000313" key="9">
    <source>
        <dbReference type="EMBL" id="RQG95532.1"/>
    </source>
</evidence>
<name>A0A3N6NAA3_NATCH</name>
<dbReference type="GO" id="GO:0000155">
    <property type="term" value="F:phosphorelay sensor kinase activity"/>
    <property type="evidence" value="ECO:0007669"/>
    <property type="project" value="InterPro"/>
</dbReference>
<feature type="transmembrane region" description="Helical" evidence="7">
    <location>
        <begin position="76"/>
        <end position="96"/>
    </location>
</feature>
<sequence length="408" mass="45051">MSQGPVSIDGRHLVCALGALYLLVAIVTAVVPTSHDESVGSVLVTFAFIGGSGLVLVGGGYRLSRTDIAPQFYRDVFGRTLAGIGVMLAILTLYHVQPDIGLSEPQRSLPILTGFAGVAGFAVGIFDARAKTRELELERRKRQLERTQVRLAESNERLEQFAYAASHDLQEPLRMVSSYLQLIDDRHGEELDEEAIEFLEYALDGSERMTEMIDGLLQYSRVDTQGDPFEPVSLEAVLDDVRRNLELRIEESNAEIECAELPRVEGDASQLRQLFQNVLANAIQYSDTEGGPPRIEIDAERGETPRPSERRDATVEIDADDWVIAVTDDGIGIDPADQERIFEVFQRLHTQEERAGTGIGLALCKRIIERHGGDIWIDSEPGAGTTISMTLPAVSTHDADRPLQRNDQ</sequence>
<dbReference type="InterPro" id="IPR031623">
    <property type="entry name" value="HisKA_4TM"/>
</dbReference>
<reference evidence="9 10" key="1">
    <citation type="submission" date="2018-10" db="EMBL/GenBank/DDBJ databases">
        <title>Natrarchaeobius chitinivorans gen. nov., sp. nov., and Natrarchaeobius haloalkaliphilus sp. nov., alkaliphilic, chitin-utilizing haloarchaea from hypersaline alkaline lakes.</title>
        <authorList>
            <person name="Sorokin D.Y."/>
            <person name="Elcheninov A.G."/>
            <person name="Kostrikina N.A."/>
            <person name="Bale N.J."/>
            <person name="Sinninghe Damste J.S."/>
            <person name="Khijniak T.V."/>
            <person name="Kublanov I.V."/>
            <person name="Toshchakov S.V."/>
        </authorList>
    </citation>
    <scope>NUCLEOTIDE SEQUENCE [LARGE SCALE GENOMIC DNA]</scope>
    <source>
        <strain evidence="9 10">AArcht4T</strain>
    </source>
</reference>
<dbReference type="SMART" id="SM00387">
    <property type="entry name" value="HATPase_c"/>
    <property type="match status" value="1"/>
</dbReference>
<dbReference type="InterPro" id="IPR003661">
    <property type="entry name" value="HisK_dim/P_dom"/>
</dbReference>
<dbReference type="Gene3D" id="3.30.565.10">
    <property type="entry name" value="Histidine kinase-like ATPase, C-terminal domain"/>
    <property type="match status" value="1"/>
</dbReference>
<dbReference type="OrthoDB" id="8127at2157"/>
<keyword evidence="5 9" id="KW-0418">Kinase</keyword>
<feature type="transmembrane region" description="Helical" evidence="7">
    <location>
        <begin position="108"/>
        <end position="130"/>
    </location>
</feature>
<dbReference type="SUPFAM" id="SSF55874">
    <property type="entry name" value="ATPase domain of HSP90 chaperone/DNA topoisomerase II/histidine kinase"/>
    <property type="match status" value="1"/>
</dbReference>
<feature type="compositionally biased region" description="Basic and acidic residues" evidence="6">
    <location>
        <begin position="295"/>
        <end position="312"/>
    </location>
</feature>
<feature type="transmembrane region" description="Helical" evidence="7">
    <location>
        <begin position="12"/>
        <end position="31"/>
    </location>
</feature>
<dbReference type="InterPro" id="IPR036890">
    <property type="entry name" value="HATPase_C_sf"/>
</dbReference>
<dbReference type="InterPro" id="IPR003594">
    <property type="entry name" value="HATPase_dom"/>
</dbReference>
<keyword evidence="7" id="KW-0472">Membrane</keyword>
<dbReference type="FunFam" id="3.30.565.10:FF:000006">
    <property type="entry name" value="Sensor histidine kinase WalK"/>
    <property type="match status" value="1"/>
</dbReference>
<comment type="catalytic activity">
    <reaction evidence="1">
        <text>ATP + protein L-histidine = ADP + protein N-phospho-L-histidine.</text>
        <dbReference type="EC" id="2.7.13.3"/>
    </reaction>
</comment>
<gene>
    <name evidence="9" type="ORF">EA473_08775</name>
</gene>
<keyword evidence="3" id="KW-0597">Phosphoprotein</keyword>
<evidence type="ECO:0000256" key="4">
    <source>
        <dbReference type="ARBA" id="ARBA00022679"/>
    </source>
</evidence>
<feature type="domain" description="Histidine kinase" evidence="8">
    <location>
        <begin position="164"/>
        <end position="395"/>
    </location>
</feature>
<dbReference type="Proteomes" id="UP000282323">
    <property type="component" value="Unassembled WGS sequence"/>
</dbReference>
<keyword evidence="4" id="KW-0808">Transferase</keyword>
<evidence type="ECO:0000256" key="7">
    <source>
        <dbReference type="SAM" id="Phobius"/>
    </source>
</evidence>
<dbReference type="Gene3D" id="1.10.287.130">
    <property type="match status" value="1"/>
</dbReference>
<evidence type="ECO:0000256" key="6">
    <source>
        <dbReference type="SAM" id="MobiDB-lite"/>
    </source>
</evidence>
<dbReference type="InterPro" id="IPR005467">
    <property type="entry name" value="His_kinase_dom"/>
</dbReference>
<dbReference type="AlphaFoldDB" id="A0A3N6NAA3"/>
<dbReference type="EMBL" id="REGA01000005">
    <property type="protein sequence ID" value="RQG95532.1"/>
    <property type="molecule type" value="Genomic_DNA"/>
</dbReference>
<feature type="region of interest" description="Disordered" evidence="6">
    <location>
        <begin position="286"/>
        <end position="312"/>
    </location>
</feature>
<evidence type="ECO:0000256" key="1">
    <source>
        <dbReference type="ARBA" id="ARBA00000085"/>
    </source>
</evidence>
<dbReference type="PRINTS" id="PR00344">
    <property type="entry name" value="BCTRLSENSOR"/>
</dbReference>
<evidence type="ECO:0000256" key="5">
    <source>
        <dbReference type="ARBA" id="ARBA00022777"/>
    </source>
</evidence>
<evidence type="ECO:0000259" key="8">
    <source>
        <dbReference type="PROSITE" id="PS50109"/>
    </source>
</evidence>
<dbReference type="PANTHER" id="PTHR43304:SF1">
    <property type="entry name" value="PAC DOMAIN-CONTAINING PROTEIN"/>
    <property type="match status" value="1"/>
</dbReference>
<proteinExistence type="predicted"/>
<dbReference type="SMART" id="SM00388">
    <property type="entry name" value="HisKA"/>
    <property type="match status" value="1"/>
</dbReference>
<dbReference type="EC" id="2.7.13.3" evidence="2"/>
<dbReference type="InterPro" id="IPR004358">
    <property type="entry name" value="Sig_transdc_His_kin-like_C"/>
</dbReference>
<dbReference type="InterPro" id="IPR036097">
    <property type="entry name" value="HisK_dim/P_sf"/>
</dbReference>
<organism evidence="9 10">
    <name type="scientific">Natrarchaeobius chitinivorans</name>
    <dbReference type="NCBI Taxonomy" id="1679083"/>
    <lineage>
        <taxon>Archaea</taxon>
        <taxon>Methanobacteriati</taxon>
        <taxon>Methanobacteriota</taxon>
        <taxon>Stenosarchaea group</taxon>
        <taxon>Halobacteria</taxon>
        <taxon>Halobacteriales</taxon>
        <taxon>Natrialbaceae</taxon>
        <taxon>Natrarchaeobius</taxon>
    </lineage>
</organism>
<keyword evidence="7" id="KW-1133">Transmembrane helix</keyword>
<dbReference type="RefSeq" id="WP_124195248.1">
    <property type="nucleotide sequence ID" value="NZ_REGA01000005.1"/>
</dbReference>
<accession>A0A3N6NAA3</accession>
<dbReference type="PANTHER" id="PTHR43304">
    <property type="entry name" value="PHYTOCHROME-LIKE PROTEIN CPH1"/>
    <property type="match status" value="1"/>
</dbReference>
<keyword evidence="7" id="KW-0812">Transmembrane</keyword>